<dbReference type="Gene3D" id="2.30.40.10">
    <property type="entry name" value="Urease, subunit C, domain 1"/>
    <property type="match status" value="1"/>
</dbReference>
<name>A0A2N5ZGW3_MUIH1</name>
<dbReference type="SUPFAM" id="SSF51338">
    <property type="entry name" value="Composite domain of metallo-dependent hydrolases"/>
    <property type="match status" value="1"/>
</dbReference>
<comment type="caution">
    <text evidence="3">The sequence shown here is derived from an EMBL/GenBank/DDBJ whole genome shotgun (WGS) entry which is preliminary data.</text>
</comment>
<dbReference type="Pfam" id="PF01979">
    <property type="entry name" value="Amidohydro_1"/>
    <property type="match status" value="1"/>
</dbReference>
<proteinExistence type="predicted"/>
<sequence length="434" mass="49431">MNNLIIKDLNMFFIEDNNIKHKYFQELYVKDGNICFVAPENTNDFKTLDMQGRAAFHGVVNFHHHIYSQLAKGMPVSGDFSNFYNVLVNMWWKLDKVLFEEAVECSAEIAAVECIKNGVSTVFDHHASFDFIEGSLNKVGRILEKYGIDSCLCFEVSDRNGKEVFERSVDENISYLEQCKLEKNRTAMFGLHAPFTLSDSSLAIIRERTKGEYPMHFHMAEDILDVLSSWKDFGDDIVRRMEKFDLLTPGTLTAHCNHLSETQLNLLSSKNIAIAHNPASNMNNAVGTLGFEKVIDHKGIRFLPGTDGMTADVLSSMKDAFLLYRHNQHDSTIGFELIERMFMDSKKFVDFHFSGNWVFEEGSKANITVFDYIPYTPIDANNFLGHFIYGITETKAYSLINNRLLLDAGKLVGIDEKALCDKAVKVSENLWKKL</sequence>
<dbReference type="AlphaFoldDB" id="A0A2N5ZGW3"/>
<dbReference type="InterPro" id="IPR006680">
    <property type="entry name" value="Amidohydro-rel"/>
</dbReference>
<dbReference type="GO" id="GO:0016810">
    <property type="term" value="F:hydrolase activity, acting on carbon-nitrogen (but not peptide) bonds"/>
    <property type="evidence" value="ECO:0007669"/>
    <property type="project" value="InterPro"/>
</dbReference>
<dbReference type="InterPro" id="IPR032466">
    <property type="entry name" value="Metal_Hydrolase"/>
</dbReference>
<dbReference type="SUPFAM" id="SSF51556">
    <property type="entry name" value="Metallo-dependent hydrolases"/>
    <property type="match status" value="1"/>
</dbReference>
<organism evidence="3 4">
    <name type="scientific">Muiribacterium halophilum</name>
    <dbReference type="NCBI Taxonomy" id="2053465"/>
    <lineage>
        <taxon>Bacteria</taxon>
        <taxon>Candidatus Muiribacteriota</taxon>
        <taxon>Candidatus Muiribacteriia</taxon>
        <taxon>Candidatus Muiribacteriales</taxon>
        <taxon>Candidatus Muiribacteriaceae</taxon>
        <taxon>Candidatus Muiribacterium</taxon>
    </lineage>
</organism>
<dbReference type="Proteomes" id="UP000234857">
    <property type="component" value="Unassembled WGS sequence"/>
</dbReference>
<evidence type="ECO:0000259" key="2">
    <source>
        <dbReference type="Pfam" id="PF01979"/>
    </source>
</evidence>
<accession>A0A2N5ZGW3</accession>
<reference evidence="3 4" key="1">
    <citation type="submission" date="2017-11" db="EMBL/GenBank/DDBJ databases">
        <title>Genome-resolved metagenomics identifies genetic mobility, metabolic interactions, and unexpected diversity in perchlorate-reducing communities.</title>
        <authorList>
            <person name="Barnum T.P."/>
            <person name="Figueroa I.A."/>
            <person name="Carlstrom C.I."/>
            <person name="Lucas L.N."/>
            <person name="Engelbrektson A.L."/>
            <person name="Coates J.D."/>
        </authorList>
    </citation>
    <scope>NUCLEOTIDE SEQUENCE [LARGE SCALE GENOMIC DNA]</scope>
    <source>
        <strain evidence="3">BM706</strain>
    </source>
</reference>
<gene>
    <name evidence="3" type="ORF">C0601_06040</name>
</gene>
<dbReference type="Gene3D" id="3.20.20.140">
    <property type="entry name" value="Metal-dependent hydrolases"/>
    <property type="match status" value="1"/>
</dbReference>
<dbReference type="EMBL" id="PKTG01000077">
    <property type="protein sequence ID" value="PLX17937.1"/>
    <property type="molecule type" value="Genomic_DNA"/>
</dbReference>
<evidence type="ECO:0000256" key="1">
    <source>
        <dbReference type="ARBA" id="ARBA00022801"/>
    </source>
</evidence>
<dbReference type="PANTHER" id="PTHR43794:SF11">
    <property type="entry name" value="AMIDOHYDROLASE-RELATED DOMAIN-CONTAINING PROTEIN"/>
    <property type="match status" value="1"/>
</dbReference>
<evidence type="ECO:0000313" key="3">
    <source>
        <dbReference type="EMBL" id="PLX17937.1"/>
    </source>
</evidence>
<keyword evidence="1" id="KW-0378">Hydrolase</keyword>
<dbReference type="InterPro" id="IPR050287">
    <property type="entry name" value="MTA/SAH_deaminase"/>
</dbReference>
<feature type="domain" description="Amidohydrolase-related" evidence="2">
    <location>
        <begin position="58"/>
        <end position="376"/>
    </location>
</feature>
<evidence type="ECO:0000313" key="4">
    <source>
        <dbReference type="Proteomes" id="UP000234857"/>
    </source>
</evidence>
<dbReference type="PANTHER" id="PTHR43794">
    <property type="entry name" value="AMINOHYDROLASE SSNA-RELATED"/>
    <property type="match status" value="1"/>
</dbReference>
<protein>
    <recommendedName>
        <fullName evidence="2">Amidohydrolase-related domain-containing protein</fullName>
    </recommendedName>
</protein>
<dbReference type="InterPro" id="IPR011059">
    <property type="entry name" value="Metal-dep_hydrolase_composite"/>
</dbReference>